<keyword evidence="3" id="KW-1185">Reference proteome</keyword>
<evidence type="ECO:0000313" key="3">
    <source>
        <dbReference type="Proteomes" id="UP000789831"/>
    </source>
</evidence>
<sequence length="281" mass="30825">MTFVVSQNSNSNSTVSDNTNNSTSIVDDKCAKFFGVSKCSPCQKTTYGAFDEHLSNCFESHNVTLGLRKSCSTLPCDETAIETLNVNIQKDCQQELIDWTKSGGINDPKNIAPELWFLIYRVIPDNLAICSQASGSYCAINVRSRVVNHILSLLKPGQSTSFNITISPPSGMVLYGNPENQVHVQIPTDIICSDCYSKLAQPWIDFFKMNTSSISAVQSFLDNYIAPVKSNLTQCPTNSKESGGTQASPSTPINSGETVKVYWNLVSALTLNVIVYYLKLM</sequence>
<reference evidence="2" key="1">
    <citation type="submission" date="2021-06" db="EMBL/GenBank/DDBJ databases">
        <authorList>
            <person name="Kallberg Y."/>
            <person name="Tangrot J."/>
            <person name="Rosling A."/>
        </authorList>
    </citation>
    <scope>NUCLEOTIDE SEQUENCE</scope>
    <source>
        <strain evidence="2">MT106</strain>
    </source>
</reference>
<dbReference type="OrthoDB" id="2489141at2759"/>
<protein>
    <submittedName>
        <fullName evidence="2">8453_t:CDS:1</fullName>
    </submittedName>
</protein>
<evidence type="ECO:0000256" key="1">
    <source>
        <dbReference type="SAM" id="MobiDB-lite"/>
    </source>
</evidence>
<name>A0A9N8VRB6_9GLOM</name>
<comment type="caution">
    <text evidence="2">The sequence shown here is derived from an EMBL/GenBank/DDBJ whole genome shotgun (WGS) entry which is preliminary data.</text>
</comment>
<dbReference type="EMBL" id="CAJVPL010000198">
    <property type="protein sequence ID" value="CAG8463989.1"/>
    <property type="molecule type" value="Genomic_DNA"/>
</dbReference>
<feature type="region of interest" description="Disordered" evidence="1">
    <location>
        <begin position="1"/>
        <end position="21"/>
    </location>
</feature>
<proteinExistence type="predicted"/>
<dbReference type="AlphaFoldDB" id="A0A9N8VRB6"/>
<gene>
    <name evidence="2" type="ORF">AGERDE_LOCUS2400</name>
</gene>
<organism evidence="2 3">
    <name type="scientific">Ambispora gerdemannii</name>
    <dbReference type="NCBI Taxonomy" id="144530"/>
    <lineage>
        <taxon>Eukaryota</taxon>
        <taxon>Fungi</taxon>
        <taxon>Fungi incertae sedis</taxon>
        <taxon>Mucoromycota</taxon>
        <taxon>Glomeromycotina</taxon>
        <taxon>Glomeromycetes</taxon>
        <taxon>Archaeosporales</taxon>
        <taxon>Ambisporaceae</taxon>
        <taxon>Ambispora</taxon>
    </lineage>
</organism>
<evidence type="ECO:0000313" key="2">
    <source>
        <dbReference type="EMBL" id="CAG8463989.1"/>
    </source>
</evidence>
<accession>A0A9N8VRB6</accession>
<dbReference type="Proteomes" id="UP000789831">
    <property type="component" value="Unassembled WGS sequence"/>
</dbReference>